<dbReference type="InterPro" id="IPR003593">
    <property type="entry name" value="AAA+_ATPase"/>
</dbReference>
<feature type="transmembrane region" description="Helical" evidence="7">
    <location>
        <begin position="243"/>
        <end position="263"/>
    </location>
</feature>
<keyword evidence="3" id="KW-0547">Nucleotide-binding</keyword>
<evidence type="ECO:0000256" key="4">
    <source>
        <dbReference type="ARBA" id="ARBA00022840"/>
    </source>
</evidence>
<evidence type="ECO:0000256" key="5">
    <source>
        <dbReference type="ARBA" id="ARBA00022989"/>
    </source>
</evidence>
<proteinExistence type="predicted"/>
<evidence type="ECO:0000313" key="11">
    <source>
        <dbReference type="Proteomes" id="UP000179642"/>
    </source>
</evidence>
<dbReference type="InterPro" id="IPR039421">
    <property type="entry name" value="Type_1_exporter"/>
</dbReference>
<dbReference type="SUPFAM" id="SSF52540">
    <property type="entry name" value="P-loop containing nucleoside triphosphate hydrolases"/>
    <property type="match status" value="1"/>
</dbReference>
<accession>A0A1S2PZ11</accession>
<reference evidence="10 11" key="1">
    <citation type="submission" date="2016-10" db="EMBL/GenBank/DDBJ databases">
        <title>Genome sequence of Streptomyces sp. MUSC 1.</title>
        <authorList>
            <person name="Lee L.-H."/>
            <person name="Ser H.-L."/>
            <person name="Law J.W.-F."/>
        </authorList>
    </citation>
    <scope>NUCLEOTIDE SEQUENCE [LARGE SCALE GENOMIC DNA]</scope>
    <source>
        <strain evidence="10 11">MUSC 1</strain>
    </source>
</reference>
<evidence type="ECO:0000256" key="2">
    <source>
        <dbReference type="ARBA" id="ARBA00022692"/>
    </source>
</evidence>
<feature type="domain" description="ABC transporter" evidence="8">
    <location>
        <begin position="332"/>
        <end position="539"/>
    </location>
</feature>
<dbReference type="SMART" id="SM00382">
    <property type="entry name" value="AAA"/>
    <property type="match status" value="1"/>
</dbReference>
<keyword evidence="4" id="KW-0067">ATP-binding</keyword>
<evidence type="ECO:0000259" key="9">
    <source>
        <dbReference type="PROSITE" id="PS50929"/>
    </source>
</evidence>
<dbReference type="GO" id="GO:0016887">
    <property type="term" value="F:ATP hydrolysis activity"/>
    <property type="evidence" value="ECO:0007669"/>
    <property type="project" value="InterPro"/>
</dbReference>
<dbReference type="PROSITE" id="PS50929">
    <property type="entry name" value="ABC_TM1F"/>
    <property type="match status" value="1"/>
</dbReference>
<dbReference type="AlphaFoldDB" id="A0A1S2PZ11"/>
<protein>
    <recommendedName>
        <fullName evidence="12">ABC transporter</fullName>
    </recommendedName>
</protein>
<dbReference type="InterPro" id="IPR027417">
    <property type="entry name" value="P-loop_NTPase"/>
</dbReference>
<evidence type="ECO:0000256" key="7">
    <source>
        <dbReference type="SAM" id="Phobius"/>
    </source>
</evidence>
<dbReference type="SUPFAM" id="SSF90123">
    <property type="entry name" value="ABC transporter transmembrane region"/>
    <property type="match status" value="1"/>
</dbReference>
<dbReference type="Gene3D" id="1.20.1560.10">
    <property type="entry name" value="ABC transporter type 1, transmembrane domain"/>
    <property type="match status" value="1"/>
</dbReference>
<evidence type="ECO:0000256" key="6">
    <source>
        <dbReference type="ARBA" id="ARBA00023136"/>
    </source>
</evidence>
<sequence length="540" mass="57336">MLLFEPGSEFDPSGARRSLRHQMADLFTSSGRMAVAVALVLGVLQGLVAVLAVHARELRLIVVAAAAAFLALCLHLLYARLKDGICRNLTHRVLGQLAKLPSEFFARRRSTALVARVQLVDAVALQLVHRLVAAAVAAVTIAVVLIGTALAASWWIAALFAGQVISGLMVARIADRSVRDEHPVVAGQLVRDGLLSSALAASDTLAAEGGSRDLISALESSQRQLLSLQRVLYDRVHKSLRRVAAFDMALSLGIWLVVLYVVSHLPGSLGQVMPLVPAAALLALQQGVLTRTYVEVKNLRPKLAVLDDILRSPTTSRFVTGELGPGLPEQQIRLHNVSFGYTAAQPVVVRQANLTVCPGKMVHIVGASGSGKSTLARLLVGVLPPSSGTVETDVRQLAYVAQASAIFPGSVADNVALWDPSISAEDIEDALGAVGLREAVAKRGGPWDARVAADGTNFSGGQRQSLALARALARCPKVLVVDNATSAMDRDQERNVLNALRERGVTTVWLRADARLGELADAVYVLEGGRLTPWNTPALP</sequence>
<keyword evidence="11" id="KW-1185">Reference proteome</keyword>
<organism evidence="10 11">
    <name type="scientific">Streptomyces monashensis</name>
    <dbReference type="NCBI Taxonomy" id="1678012"/>
    <lineage>
        <taxon>Bacteria</taxon>
        <taxon>Bacillati</taxon>
        <taxon>Actinomycetota</taxon>
        <taxon>Actinomycetes</taxon>
        <taxon>Kitasatosporales</taxon>
        <taxon>Streptomycetaceae</taxon>
        <taxon>Streptomyces</taxon>
    </lineage>
</organism>
<dbReference type="InterPro" id="IPR003439">
    <property type="entry name" value="ABC_transporter-like_ATP-bd"/>
</dbReference>
<dbReference type="InterPro" id="IPR036640">
    <property type="entry name" value="ABC1_TM_sf"/>
</dbReference>
<dbReference type="GO" id="GO:0034040">
    <property type="term" value="F:ATPase-coupled lipid transmembrane transporter activity"/>
    <property type="evidence" value="ECO:0007669"/>
    <property type="project" value="TreeGrafter"/>
</dbReference>
<evidence type="ECO:0000256" key="3">
    <source>
        <dbReference type="ARBA" id="ARBA00022741"/>
    </source>
</evidence>
<feature type="transmembrane region" description="Helical" evidence="7">
    <location>
        <begin position="127"/>
        <end position="146"/>
    </location>
</feature>
<keyword evidence="2 7" id="KW-0812">Transmembrane</keyword>
<dbReference type="GO" id="GO:0005524">
    <property type="term" value="F:ATP binding"/>
    <property type="evidence" value="ECO:0007669"/>
    <property type="project" value="UniProtKB-KW"/>
</dbReference>
<keyword evidence="5 7" id="KW-1133">Transmembrane helix</keyword>
<dbReference type="PANTHER" id="PTHR24221:SF654">
    <property type="entry name" value="ATP-BINDING CASSETTE SUB-FAMILY B MEMBER 6"/>
    <property type="match status" value="1"/>
</dbReference>
<comment type="caution">
    <text evidence="10">The sequence shown here is derived from an EMBL/GenBank/DDBJ whole genome shotgun (WGS) entry which is preliminary data.</text>
</comment>
<dbReference type="PANTHER" id="PTHR24221">
    <property type="entry name" value="ATP-BINDING CASSETTE SUB-FAMILY B"/>
    <property type="match status" value="1"/>
</dbReference>
<feature type="transmembrane region" description="Helical" evidence="7">
    <location>
        <begin position="33"/>
        <end position="54"/>
    </location>
</feature>
<evidence type="ECO:0000256" key="1">
    <source>
        <dbReference type="ARBA" id="ARBA00004651"/>
    </source>
</evidence>
<dbReference type="Pfam" id="PF00005">
    <property type="entry name" value="ABC_tran"/>
    <property type="match status" value="1"/>
</dbReference>
<dbReference type="InterPro" id="IPR011527">
    <property type="entry name" value="ABC1_TM_dom"/>
</dbReference>
<gene>
    <name evidence="10" type="ORF">BIV23_29050</name>
</gene>
<dbReference type="Gene3D" id="3.40.50.300">
    <property type="entry name" value="P-loop containing nucleotide triphosphate hydrolases"/>
    <property type="match status" value="1"/>
</dbReference>
<feature type="transmembrane region" description="Helical" evidence="7">
    <location>
        <begin position="60"/>
        <end position="79"/>
    </location>
</feature>
<evidence type="ECO:0000313" key="10">
    <source>
        <dbReference type="EMBL" id="OIJ99071.1"/>
    </source>
</evidence>
<evidence type="ECO:0008006" key="12">
    <source>
        <dbReference type="Google" id="ProtNLM"/>
    </source>
</evidence>
<keyword evidence="6 7" id="KW-0472">Membrane</keyword>
<comment type="subcellular location">
    <subcellularLocation>
        <location evidence="1">Cell membrane</location>
        <topology evidence="1">Multi-pass membrane protein</topology>
    </subcellularLocation>
</comment>
<dbReference type="Proteomes" id="UP000179642">
    <property type="component" value="Unassembled WGS sequence"/>
</dbReference>
<dbReference type="GO" id="GO:0005886">
    <property type="term" value="C:plasma membrane"/>
    <property type="evidence" value="ECO:0007669"/>
    <property type="project" value="UniProtKB-SubCell"/>
</dbReference>
<dbReference type="PROSITE" id="PS50893">
    <property type="entry name" value="ABC_TRANSPORTER_2"/>
    <property type="match status" value="1"/>
</dbReference>
<feature type="domain" description="ABC transmembrane type-1" evidence="9">
    <location>
        <begin position="60"/>
        <end position="298"/>
    </location>
</feature>
<evidence type="ECO:0000259" key="8">
    <source>
        <dbReference type="PROSITE" id="PS50893"/>
    </source>
</evidence>
<dbReference type="GO" id="GO:0140359">
    <property type="term" value="F:ABC-type transporter activity"/>
    <property type="evidence" value="ECO:0007669"/>
    <property type="project" value="InterPro"/>
</dbReference>
<name>A0A1S2PZ11_9ACTN</name>
<dbReference type="EMBL" id="MLYO01000052">
    <property type="protein sequence ID" value="OIJ99071.1"/>
    <property type="molecule type" value="Genomic_DNA"/>
</dbReference>